<evidence type="ECO:0000256" key="9">
    <source>
        <dbReference type="ARBA" id="ARBA00040282"/>
    </source>
</evidence>
<comment type="similarity">
    <text evidence="2">Belongs to the cytochrome c oxidase VIIa family.</text>
</comment>
<dbReference type="PANTHER" id="PTHR10510">
    <property type="entry name" value="CYTOCHROME C OXIDASE POLYPEPTIDE 7A"/>
    <property type="match status" value="1"/>
</dbReference>
<keyword evidence="8 11" id="KW-0472">Membrane</keyword>
<reference evidence="13" key="1">
    <citation type="journal article" date="2018" name="PLoS ONE">
        <title>Chinook salmon (Oncorhynchus tshawytscha) genome and transcriptome.</title>
        <authorList>
            <person name="Christensen K.A."/>
            <person name="Leong J.S."/>
            <person name="Sakhrani D."/>
            <person name="Biagi C.A."/>
            <person name="Minkley D.R."/>
            <person name="Withler R.E."/>
            <person name="Rondeau E.B."/>
            <person name="Koop B.F."/>
            <person name="Devlin R.H."/>
        </authorList>
    </citation>
    <scope>NUCLEOTIDE SEQUENCE [LARGE SCALE GENOMIC DNA]</scope>
</reference>
<keyword evidence="7" id="KW-0496">Mitochondrion</keyword>
<sequence>MYRHIQALQHVSRRALSRSSRRQLENKVTQNQKHFQEDNEIPINLKGGVSDAILIQNNNGTHYSGFPQEEGVTAAPGLTCSSIHPVRCKMLSPCPQGVDLSCHNGFCFMGSIFIYLFILRMLKYAS</sequence>
<dbReference type="Ensembl" id="ENSOTST00005154513.1">
    <property type="protein sequence ID" value="ENSOTSP00005127459.1"/>
    <property type="gene ID" value="ENSOTSG00005066279.1"/>
</dbReference>
<accession>A0AAZ3QHM6</accession>
<evidence type="ECO:0000313" key="13">
    <source>
        <dbReference type="Proteomes" id="UP000694402"/>
    </source>
</evidence>
<keyword evidence="13" id="KW-1185">Reference proteome</keyword>
<keyword evidence="4" id="KW-0999">Mitochondrion inner membrane</keyword>
<organism evidence="12 13">
    <name type="scientific">Oncorhynchus tshawytscha</name>
    <name type="common">Chinook salmon</name>
    <name type="synonym">Salmo tshawytscha</name>
    <dbReference type="NCBI Taxonomy" id="74940"/>
    <lineage>
        <taxon>Eukaryota</taxon>
        <taxon>Metazoa</taxon>
        <taxon>Chordata</taxon>
        <taxon>Craniata</taxon>
        <taxon>Vertebrata</taxon>
        <taxon>Euteleostomi</taxon>
        <taxon>Actinopterygii</taxon>
        <taxon>Neopterygii</taxon>
        <taxon>Teleostei</taxon>
        <taxon>Protacanthopterygii</taxon>
        <taxon>Salmoniformes</taxon>
        <taxon>Salmonidae</taxon>
        <taxon>Salmoninae</taxon>
        <taxon>Oncorhynchus</taxon>
    </lineage>
</organism>
<keyword evidence="3 11" id="KW-0812">Transmembrane</keyword>
<evidence type="ECO:0000256" key="11">
    <source>
        <dbReference type="SAM" id="Phobius"/>
    </source>
</evidence>
<comment type="subcellular location">
    <subcellularLocation>
        <location evidence="1">Mitochondrion inner membrane</location>
        <topology evidence="1">Single-pass membrane protein</topology>
    </subcellularLocation>
</comment>
<dbReference type="AlphaFoldDB" id="A0AAZ3QHM6"/>
<keyword evidence="5 11" id="KW-1133">Transmembrane helix</keyword>
<evidence type="ECO:0000256" key="10">
    <source>
        <dbReference type="ARBA" id="ARBA00042325"/>
    </source>
</evidence>
<reference evidence="12" key="2">
    <citation type="submission" date="2025-08" db="UniProtKB">
        <authorList>
            <consortium name="Ensembl"/>
        </authorList>
    </citation>
    <scope>IDENTIFICATION</scope>
</reference>
<dbReference type="GO" id="GO:0005743">
    <property type="term" value="C:mitochondrial inner membrane"/>
    <property type="evidence" value="ECO:0007669"/>
    <property type="project" value="UniProtKB-SubCell"/>
</dbReference>
<evidence type="ECO:0000256" key="5">
    <source>
        <dbReference type="ARBA" id="ARBA00022989"/>
    </source>
</evidence>
<evidence type="ECO:0000313" key="12">
    <source>
        <dbReference type="Ensembl" id="ENSOTSP00005127459.1"/>
    </source>
</evidence>
<evidence type="ECO:0000256" key="7">
    <source>
        <dbReference type="ARBA" id="ARBA00023128"/>
    </source>
</evidence>
<evidence type="ECO:0000256" key="2">
    <source>
        <dbReference type="ARBA" id="ARBA00009331"/>
    </source>
</evidence>
<evidence type="ECO:0000256" key="8">
    <source>
        <dbReference type="ARBA" id="ARBA00023136"/>
    </source>
</evidence>
<feature type="transmembrane region" description="Helical" evidence="11">
    <location>
        <begin position="103"/>
        <end position="122"/>
    </location>
</feature>
<dbReference type="GO" id="GO:0045277">
    <property type="term" value="C:respiratory chain complex IV"/>
    <property type="evidence" value="ECO:0007669"/>
    <property type="project" value="InterPro"/>
</dbReference>
<evidence type="ECO:0000256" key="1">
    <source>
        <dbReference type="ARBA" id="ARBA00004434"/>
    </source>
</evidence>
<dbReference type="PANTHER" id="PTHR10510:SF15">
    <property type="entry name" value="CYTOCHROME C OXIDASE SUBUNIT 7A2, MITOCHONDRIAL"/>
    <property type="match status" value="1"/>
</dbReference>
<dbReference type="InterPro" id="IPR003177">
    <property type="entry name" value="Cytc_oxidase_su7a_met"/>
</dbReference>
<proteinExistence type="inferred from homology"/>
<dbReference type="Gene3D" id="4.10.91.10">
    <property type="entry name" value="Cytochrome c oxidase, subunit VIIa"/>
    <property type="match status" value="1"/>
</dbReference>
<protein>
    <recommendedName>
        <fullName evidence="9">Cytochrome c oxidase subunit 7A2, mitochondrial</fullName>
    </recommendedName>
    <alternativeName>
        <fullName evidence="10">Cytochrome c oxidase subunit VIIa-liver/heart</fullName>
    </alternativeName>
</protein>
<keyword evidence="6" id="KW-0007">Acetylation</keyword>
<dbReference type="GO" id="GO:0006123">
    <property type="term" value="P:mitochondrial electron transport, cytochrome c to oxygen"/>
    <property type="evidence" value="ECO:0007669"/>
    <property type="project" value="InterPro"/>
</dbReference>
<reference evidence="12" key="3">
    <citation type="submission" date="2025-09" db="UniProtKB">
        <authorList>
            <consortium name="Ensembl"/>
        </authorList>
    </citation>
    <scope>IDENTIFICATION</scope>
</reference>
<dbReference type="GO" id="GO:0097250">
    <property type="term" value="P:mitochondrial respirasome assembly"/>
    <property type="evidence" value="ECO:0007669"/>
    <property type="project" value="TreeGrafter"/>
</dbReference>
<dbReference type="GO" id="GO:0002082">
    <property type="term" value="P:regulation of oxidative phosphorylation"/>
    <property type="evidence" value="ECO:0007669"/>
    <property type="project" value="TreeGrafter"/>
</dbReference>
<dbReference type="SUPFAM" id="SSF81419">
    <property type="entry name" value="Mitochondrial cytochrome c oxidase subunit VIIa"/>
    <property type="match status" value="1"/>
</dbReference>
<dbReference type="Proteomes" id="UP000694402">
    <property type="component" value="Unassembled WGS sequence"/>
</dbReference>
<dbReference type="InterPro" id="IPR036539">
    <property type="entry name" value="Cyt_c_oxidase_su7a_sf"/>
</dbReference>
<evidence type="ECO:0000256" key="6">
    <source>
        <dbReference type="ARBA" id="ARBA00022990"/>
    </source>
</evidence>
<name>A0AAZ3QHM6_ONCTS</name>
<evidence type="ECO:0000256" key="3">
    <source>
        <dbReference type="ARBA" id="ARBA00022692"/>
    </source>
</evidence>
<evidence type="ECO:0000256" key="4">
    <source>
        <dbReference type="ARBA" id="ARBA00022792"/>
    </source>
</evidence>